<dbReference type="Pfam" id="PF10165">
    <property type="entry name" value="Ric8"/>
    <property type="match status" value="1"/>
</dbReference>
<reference evidence="5 6" key="1">
    <citation type="submission" date="2014-04" db="EMBL/GenBank/DDBJ databases">
        <authorList>
            <consortium name="DOE Joint Genome Institute"/>
            <person name="Kuo A."/>
            <person name="Kohler A."/>
            <person name="Nagy L.G."/>
            <person name="Floudas D."/>
            <person name="Copeland A."/>
            <person name="Barry K.W."/>
            <person name="Cichocki N."/>
            <person name="Veneault-Fourrey C."/>
            <person name="LaButti K."/>
            <person name="Lindquist E.A."/>
            <person name="Lipzen A."/>
            <person name="Lundell T."/>
            <person name="Morin E."/>
            <person name="Murat C."/>
            <person name="Sun H."/>
            <person name="Tunlid A."/>
            <person name="Henrissat B."/>
            <person name="Grigoriev I.V."/>
            <person name="Hibbett D.S."/>
            <person name="Martin F."/>
            <person name="Nordberg H.P."/>
            <person name="Cantor M.N."/>
            <person name="Hua S.X."/>
        </authorList>
    </citation>
    <scope>NUCLEOTIDE SEQUENCE [LARGE SCALE GENOMIC DNA]</scope>
    <source>
        <strain evidence="5 6">Foug A</strain>
    </source>
</reference>
<protein>
    <submittedName>
        <fullName evidence="5">Uncharacterized protein</fullName>
    </submittedName>
</protein>
<evidence type="ECO:0000313" key="6">
    <source>
        <dbReference type="Proteomes" id="UP000053989"/>
    </source>
</evidence>
<keyword evidence="6" id="KW-1185">Reference proteome</keyword>
<dbReference type="GO" id="GO:0005737">
    <property type="term" value="C:cytoplasm"/>
    <property type="evidence" value="ECO:0007669"/>
    <property type="project" value="TreeGrafter"/>
</dbReference>
<dbReference type="PANTHER" id="PTHR12425:SF5">
    <property type="entry name" value="SYNEMBRYN"/>
    <property type="match status" value="1"/>
</dbReference>
<feature type="compositionally biased region" description="Low complexity" evidence="4">
    <location>
        <begin position="327"/>
        <end position="344"/>
    </location>
</feature>
<dbReference type="OrthoDB" id="5585685at2759"/>
<evidence type="ECO:0000256" key="1">
    <source>
        <dbReference type="ARBA" id="ARBA00009049"/>
    </source>
</evidence>
<dbReference type="STRING" id="1036808.A0A0C3DJD6"/>
<dbReference type="HOGENOM" id="CLU_015532_1_0_1"/>
<gene>
    <name evidence="5" type="ORF">SCLCIDRAFT_1216524</name>
</gene>
<evidence type="ECO:0000256" key="3">
    <source>
        <dbReference type="ARBA" id="ARBA00023186"/>
    </source>
</evidence>
<organism evidence="5 6">
    <name type="scientific">Scleroderma citrinum Foug A</name>
    <dbReference type="NCBI Taxonomy" id="1036808"/>
    <lineage>
        <taxon>Eukaryota</taxon>
        <taxon>Fungi</taxon>
        <taxon>Dikarya</taxon>
        <taxon>Basidiomycota</taxon>
        <taxon>Agaricomycotina</taxon>
        <taxon>Agaricomycetes</taxon>
        <taxon>Agaricomycetidae</taxon>
        <taxon>Boletales</taxon>
        <taxon>Sclerodermatineae</taxon>
        <taxon>Sclerodermataceae</taxon>
        <taxon>Scleroderma</taxon>
    </lineage>
</organism>
<dbReference type="InParanoid" id="A0A0C3DJD6"/>
<reference evidence="6" key="2">
    <citation type="submission" date="2015-01" db="EMBL/GenBank/DDBJ databases">
        <title>Evolutionary Origins and Diversification of the Mycorrhizal Mutualists.</title>
        <authorList>
            <consortium name="DOE Joint Genome Institute"/>
            <consortium name="Mycorrhizal Genomics Consortium"/>
            <person name="Kohler A."/>
            <person name="Kuo A."/>
            <person name="Nagy L.G."/>
            <person name="Floudas D."/>
            <person name="Copeland A."/>
            <person name="Barry K.W."/>
            <person name="Cichocki N."/>
            <person name="Veneault-Fourrey C."/>
            <person name="LaButti K."/>
            <person name="Lindquist E.A."/>
            <person name="Lipzen A."/>
            <person name="Lundell T."/>
            <person name="Morin E."/>
            <person name="Murat C."/>
            <person name="Riley R."/>
            <person name="Ohm R."/>
            <person name="Sun H."/>
            <person name="Tunlid A."/>
            <person name="Henrissat B."/>
            <person name="Grigoriev I.V."/>
            <person name="Hibbett D.S."/>
            <person name="Martin F."/>
        </authorList>
    </citation>
    <scope>NUCLEOTIDE SEQUENCE [LARGE SCALE GENOMIC DNA]</scope>
    <source>
        <strain evidence="6">Foug A</strain>
    </source>
</reference>
<evidence type="ECO:0000256" key="2">
    <source>
        <dbReference type="ARBA" id="ARBA00022658"/>
    </source>
</evidence>
<keyword evidence="3" id="KW-0143">Chaperone</keyword>
<dbReference type="InterPro" id="IPR019318">
    <property type="entry name" value="Gua_nucleotide_exch_fac_Ric8"/>
</dbReference>
<keyword evidence="2" id="KW-0344">Guanine-nucleotide releasing factor</keyword>
<dbReference type="GO" id="GO:0001965">
    <property type="term" value="F:G-protein alpha-subunit binding"/>
    <property type="evidence" value="ECO:0007669"/>
    <property type="project" value="TreeGrafter"/>
</dbReference>
<dbReference type="AlphaFoldDB" id="A0A0C3DJD6"/>
<sequence>MATPSLALDAYVALPLSASAADVNTALGVAASSDTSPSPALAQLILDDLKATLLDDSVSRLSKQGATQAALPKLKDLGKSPEVAAVLSSPVNLRCLIGIATVPEVENAKENNALRCIANTCLLIESARTTFISSDVNGASVCLDLLHRSTSLESIYLTSRILFLCTASLHSAASLIESMVEKKLHDVPGSGTAINVIATKMDELVHCMVTRKSTGGTSPEDAMTDLLKLVFNLCAHYPKLVDAEIQTAGVTAAESDRRLVSEAWSPRLEGLIPPLLRAFHGIPPTSPHPLIPPMTHIIHSLITIPVNASNRSLWFGPHPSAPISRATPSGSTTSSSSNSPNPNTQFPLPAKESRPRAFERALSALAAGRRSFSRSRPSLSALSPSVPDTAIRACELLDITLAAYYQGDRDPDHPNVRNRFQHLLPTAGDSMSDILSPLVILLARFCIGDEDAKLRIKNWFVPENLDRTKPLGERDDALGRCLRLLPSVFHQKLGGVIGEMFFAMYDSNPLNLTALGYGHFAGFLFNKGLATGPPTGNTLEQRTTPNGLPIDPITGTIVKEREPDNMTEEEKEREAEKLFMLFERLERTGALSPDQNPIRKAMQKGNT</sequence>
<dbReference type="Proteomes" id="UP000053989">
    <property type="component" value="Unassembled WGS sequence"/>
</dbReference>
<comment type="similarity">
    <text evidence="1">Belongs to the synembryn family.</text>
</comment>
<dbReference type="GO" id="GO:0007186">
    <property type="term" value="P:G protein-coupled receptor signaling pathway"/>
    <property type="evidence" value="ECO:0007669"/>
    <property type="project" value="TreeGrafter"/>
</dbReference>
<evidence type="ECO:0000256" key="4">
    <source>
        <dbReference type="SAM" id="MobiDB-lite"/>
    </source>
</evidence>
<dbReference type="EMBL" id="KN822058">
    <property type="protein sequence ID" value="KIM60810.1"/>
    <property type="molecule type" value="Genomic_DNA"/>
</dbReference>
<feature type="region of interest" description="Disordered" evidence="4">
    <location>
        <begin position="321"/>
        <end position="353"/>
    </location>
</feature>
<dbReference type="PANTHER" id="PTHR12425">
    <property type="entry name" value="SYNEMBRYN"/>
    <property type="match status" value="1"/>
</dbReference>
<dbReference type="GO" id="GO:0005085">
    <property type="term" value="F:guanyl-nucleotide exchange factor activity"/>
    <property type="evidence" value="ECO:0007669"/>
    <property type="project" value="UniProtKB-KW"/>
</dbReference>
<name>A0A0C3DJD6_9AGAM</name>
<accession>A0A0C3DJD6</accession>
<feature type="region of interest" description="Disordered" evidence="4">
    <location>
        <begin position="588"/>
        <end position="607"/>
    </location>
</feature>
<proteinExistence type="inferred from homology"/>
<evidence type="ECO:0000313" key="5">
    <source>
        <dbReference type="EMBL" id="KIM60810.1"/>
    </source>
</evidence>